<reference evidence="2" key="1">
    <citation type="journal article" date="2012" name="Science">
        <title>The Paleozoic origin of enzymatic lignin decomposition reconstructed from 31 fungal genomes.</title>
        <authorList>
            <person name="Floudas D."/>
            <person name="Binder M."/>
            <person name="Riley R."/>
            <person name="Barry K."/>
            <person name="Blanchette R.A."/>
            <person name="Henrissat B."/>
            <person name="Martinez A.T."/>
            <person name="Otillar R."/>
            <person name="Spatafora J.W."/>
            <person name="Yadav J.S."/>
            <person name="Aerts A."/>
            <person name="Benoit I."/>
            <person name="Boyd A."/>
            <person name="Carlson A."/>
            <person name="Copeland A."/>
            <person name="Coutinho P.M."/>
            <person name="de Vries R.P."/>
            <person name="Ferreira P."/>
            <person name="Findley K."/>
            <person name="Foster B."/>
            <person name="Gaskell J."/>
            <person name="Glotzer D."/>
            <person name="Gorecki P."/>
            <person name="Heitman J."/>
            <person name="Hesse C."/>
            <person name="Hori C."/>
            <person name="Igarashi K."/>
            <person name="Jurgens J.A."/>
            <person name="Kallen N."/>
            <person name="Kersten P."/>
            <person name="Kohler A."/>
            <person name="Kuees U."/>
            <person name="Kumar T.K.A."/>
            <person name="Kuo A."/>
            <person name="LaButti K."/>
            <person name="Larrondo L.F."/>
            <person name="Lindquist E."/>
            <person name="Ling A."/>
            <person name="Lombard V."/>
            <person name="Lucas S."/>
            <person name="Lundell T."/>
            <person name="Martin R."/>
            <person name="McLaughlin D.J."/>
            <person name="Morgenstern I."/>
            <person name="Morin E."/>
            <person name="Murat C."/>
            <person name="Nagy L.G."/>
            <person name="Nolan M."/>
            <person name="Ohm R.A."/>
            <person name="Patyshakuliyeva A."/>
            <person name="Rokas A."/>
            <person name="Ruiz-Duenas F.J."/>
            <person name="Sabat G."/>
            <person name="Salamov A."/>
            <person name="Samejima M."/>
            <person name="Schmutz J."/>
            <person name="Slot J.C."/>
            <person name="St John F."/>
            <person name="Stenlid J."/>
            <person name="Sun H."/>
            <person name="Sun S."/>
            <person name="Syed K."/>
            <person name="Tsang A."/>
            <person name="Wiebenga A."/>
            <person name="Young D."/>
            <person name="Pisabarro A."/>
            <person name="Eastwood D.C."/>
            <person name="Martin F."/>
            <person name="Cullen D."/>
            <person name="Grigoriev I.V."/>
            <person name="Hibbett D.S."/>
        </authorList>
    </citation>
    <scope>NUCLEOTIDE SEQUENCE [LARGE SCALE GENOMIC DNA]</scope>
    <source>
        <strain evidence="2">RWD-64-598 SS2</strain>
    </source>
</reference>
<dbReference type="AlphaFoldDB" id="A0A5M3M746"/>
<dbReference type="GeneID" id="19208487"/>
<evidence type="ECO:0000313" key="1">
    <source>
        <dbReference type="EMBL" id="EIW75069.1"/>
    </source>
</evidence>
<dbReference type="Proteomes" id="UP000053558">
    <property type="component" value="Unassembled WGS sequence"/>
</dbReference>
<dbReference type="OrthoDB" id="3357985at2759"/>
<evidence type="ECO:0008006" key="3">
    <source>
        <dbReference type="Google" id="ProtNLM"/>
    </source>
</evidence>
<sequence length="67" mass="7490">MTSSVQVTALDHPSIVLHPARQAKAPFDDPEAEIILRSSDNVEFRVFKSFLAFSSSIFRDMLSLPQP</sequence>
<dbReference type="EMBL" id="JH711589">
    <property type="protein sequence ID" value="EIW75069.1"/>
    <property type="molecule type" value="Genomic_DNA"/>
</dbReference>
<feature type="non-terminal residue" evidence="1">
    <location>
        <position position="67"/>
    </location>
</feature>
<dbReference type="RefSeq" id="XP_007774474.1">
    <property type="nucleotide sequence ID" value="XM_007776284.1"/>
</dbReference>
<evidence type="ECO:0000313" key="2">
    <source>
        <dbReference type="Proteomes" id="UP000053558"/>
    </source>
</evidence>
<gene>
    <name evidence="1" type="ORF">CONPUDRAFT_66183</name>
</gene>
<proteinExistence type="predicted"/>
<protein>
    <recommendedName>
        <fullName evidence="3">BTB domain-containing protein</fullName>
    </recommendedName>
</protein>
<organism evidence="1 2">
    <name type="scientific">Coniophora puteana (strain RWD-64-598)</name>
    <name type="common">Brown rot fungus</name>
    <dbReference type="NCBI Taxonomy" id="741705"/>
    <lineage>
        <taxon>Eukaryota</taxon>
        <taxon>Fungi</taxon>
        <taxon>Dikarya</taxon>
        <taxon>Basidiomycota</taxon>
        <taxon>Agaricomycotina</taxon>
        <taxon>Agaricomycetes</taxon>
        <taxon>Agaricomycetidae</taxon>
        <taxon>Boletales</taxon>
        <taxon>Coniophorineae</taxon>
        <taxon>Coniophoraceae</taxon>
        <taxon>Coniophora</taxon>
    </lineage>
</organism>
<dbReference type="KEGG" id="cput:CONPUDRAFT_66183"/>
<keyword evidence="2" id="KW-1185">Reference proteome</keyword>
<name>A0A5M3M746_CONPW</name>
<comment type="caution">
    <text evidence="1">The sequence shown here is derived from an EMBL/GenBank/DDBJ whole genome shotgun (WGS) entry which is preliminary data.</text>
</comment>
<accession>A0A5M3M746</accession>